<dbReference type="InterPro" id="IPR046341">
    <property type="entry name" value="SET_dom_sf"/>
</dbReference>
<sequence length="311" mass="35717">MDDKSPTKPEKGNKSNSSPPATQGIPTDSDNTEQNLQSKDDHQKLHETATNSQNCELTESDPVKPGESTVDEENKALPKDSKKSSTENEKCNKSIEIEGRTKQQAFDLLKWKNSSPTQAKEKKKRIKKKEVKHSRQTEVSEYFPVRRSGRKSKSVLENEKQKALEEALLSGKEEGLEVQEVEGKGRGVFAKIDFTRGQFVCEYAGELINYETAKEREKFYEGKTEFGCYMYYFNFKDKKYCVDATKESGRLGRLLNHSRTEANCVTRLVSIKDRPYLILETNRDVKVGEELLYDYGERSKDILQFHQWLKS</sequence>
<protein>
    <recommendedName>
        <fullName evidence="3">[histone H4]-lysine(20) N-methyltransferase</fullName>
        <ecNumber evidence="3">2.1.1.361</ecNumber>
    </recommendedName>
</protein>
<feature type="compositionally biased region" description="Polar residues" evidence="13">
    <location>
        <begin position="48"/>
        <end position="57"/>
    </location>
</feature>
<organism evidence="15 16">
    <name type="scientific">Pocillopora meandrina</name>
    <dbReference type="NCBI Taxonomy" id="46732"/>
    <lineage>
        <taxon>Eukaryota</taxon>
        <taxon>Metazoa</taxon>
        <taxon>Cnidaria</taxon>
        <taxon>Anthozoa</taxon>
        <taxon>Hexacorallia</taxon>
        <taxon>Scleractinia</taxon>
        <taxon>Astrocoeniina</taxon>
        <taxon>Pocilloporidae</taxon>
        <taxon>Pocillopora</taxon>
    </lineage>
</organism>
<dbReference type="InterPro" id="IPR001214">
    <property type="entry name" value="SET_dom"/>
</dbReference>
<evidence type="ECO:0000259" key="14">
    <source>
        <dbReference type="PROSITE" id="PS50280"/>
    </source>
</evidence>
<feature type="region of interest" description="Disordered" evidence="13">
    <location>
        <begin position="1"/>
        <end position="139"/>
    </location>
</feature>
<dbReference type="PROSITE" id="PS50280">
    <property type="entry name" value="SET"/>
    <property type="match status" value="1"/>
</dbReference>
<dbReference type="GO" id="GO:0032259">
    <property type="term" value="P:methylation"/>
    <property type="evidence" value="ECO:0007669"/>
    <property type="project" value="UniProtKB-KW"/>
</dbReference>
<dbReference type="GO" id="GO:0005700">
    <property type="term" value="C:polytene chromosome"/>
    <property type="evidence" value="ECO:0007669"/>
    <property type="project" value="TreeGrafter"/>
</dbReference>
<evidence type="ECO:0000256" key="13">
    <source>
        <dbReference type="SAM" id="MobiDB-lite"/>
    </source>
</evidence>
<dbReference type="EMBL" id="CALNXJ010000011">
    <property type="protein sequence ID" value="CAH3108687.1"/>
    <property type="molecule type" value="Genomic_DNA"/>
</dbReference>
<dbReference type="InterPro" id="IPR051760">
    <property type="entry name" value="KMT5A"/>
</dbReference>
<evidence type="ECO:0000256" key="6">
    <source>
        <dbReference type="ARBA" id="ARBA00022679"/>
    </source>
</evidence>
<evidence type="ECO:0000256" key="1">
    <source>
        <dbReference type="ARBA" id="ARBA00004123"/>
    </source>
</evidence>
<feature type="compositionally biased region" description="Basic and acidic residues" evidence="13">
    <location>
        <begin position="72"/>
        <end position="101"/>
    </location>
</feature>
<reference evidence="15 16" key="1">
    <citation type="submission" date="2022-05" db="EMBL/GenBank/DDBJ databases">
        <authorList>
            <consortium name="Genoscope - CEA"/>
            <person name="William W."/>
        </authorList>
    </citation>
    <scope>NUCLEOTIDE SEQUENCE [LARGE SCALE GENOMIC DNA]</scope>
</reference>
<keyword evidence="6" id="KW-0808">Transferase</keyword>
<dbReference type="PANTHER" id="PTHR46167:SF1">
    <property type="entry name" value="N-LYSINE METHYLTRANSFERASE KMT5A"/>
    <property type="match status" value="1"/>
</dbReference>
<evidence type="ECO:0000256" key="7">
    <source>
        <dbReference type="ARBA" id="ARBA00022691"/>
    </source>
</evidence>
<evidence type="ECO:0000313" key="15">
    <source>
        <dbReference type="EMBL" id="CAH3108687.1"/>
    </source>
</evidence>
<dbReference type="InterPro" id="IPR047266">
    <property type="entry name" value="KMT5A-like_SET"/>
</dbReference>
<dbReference type="GO" id="GO:0043516">
    <property type="term" value="P:regulation of DNA damage response, signal transduction by p53 class mediator"/>
    <property type="evidence" value="ECO:0007669"/>
    <property type="project" value="TreeGrafter"/>
</dbReference>
<evidence type="ECO:0000256" key="10">
    <source>
        <dbReference type="ARBA" id="ARBA00023163"/>
    </source>
</evidence>
<dbReference type="SUPFAM" id="SSF82199">
    <property type="entry name" value="SET domain"/>
    <property type="match status" value="1"/>
</dbReference>
<comment type="caution">
    <text evidence="15">The sequence shown here is derived from an EMBL/GenBank/DDBJ whole genome shotgun (WGS) entry which is preliminary data.</text>
</comment>
<name>A0AAU9WBU3_9CNID</name>
<dbReference type="GO" id="GO:0006357">
    <property type="term" value="P:regulation of transcription by RNA polymerase II"/>
    <property type="evidence" value="ECO:0007669"/>
    <property type="project" value="TreeGrafter"/>
</dbReference>
<keyword evidence="5" id="KW-0489">Methyltransferase</keyword>
<comment type="catalytic activity">
    <reaction evidence="12">
        <text>L-lysyl(20)-[histone H4] + S-adenosyl-L-methionine = N(6)-methyl-L-lysyl(20)-[histone H4] + S-adenosyl-L-homocysteine + H(+)</text>
        <dbReference type="Rhea" id="RHEA:60344"/>
        <dbReference type="Rhea" id="RHEA-COMP:15554"/>
        <dbReference type="Rhea" id="RHEA-COMP:15555"/>
        <dbReference type="ChEBI" id="CHEBI:15378"/>
        <dbReference type="ChEBI" id="CHEBI:29969"/>
        <dbReference type="ChEBI" id="CHEBI:57856"/>
        <dbReference type="ChEBI" id="CHEBI:59789"/>
        <dbReference type="ChEBI" id="CHEBI:61929"/>
        <dbReference type="EC" id="2.1.1.361"/>
    </reaction>
</comment>
<keyword evidence="10" id="KW-0804">Transcription</keyword>
<evidence type="ECO:0000256" key="4">
    <source>
        <dbReference type="ARBA" id="ARBA00022454"/>
    </source>
</evidence>
<dbReference type="InterPro" id="IPR016858">
    <property type="entry name" value="KMT5A-like"/>
</dbReference>
<feature type="domain" description="SET" evidence="14">
    <location>
        <begin position="174"/>
        <end position="296"/>
    </location>
</feature>
<dbReference type="GO" id="GO:0140944">
    <property type="term" value="F:histone H4K20 monomethyltransferase activity"/>
    <property type="evidence" value="ECO:0007669"/>
    <property type="project" value="UniProtKB-EC"/>
</dbReference>
<accession>A0AAU9WBU3</accession>
<keyword evidence="4" id="KW-0158">Chromosome</keyword>
<feature type="compositionally biased region" description="Basic and acidic residues" evidence="13">
    <location>
        <begin position="38"/>
        <end position="47"/>
    </location>
</feature>
<feature type="compositionally biased region" description="Basic and acidic residues" evidence="13">
    <location>
        <begin position="1"/>
        <end position="13"/>
    </location>
</feature>
<dbReference type="SMART" id="SM00317">
    <property type="entry name" value="SET"/>
    <property type="match status" value="1"/>
</dbReference>
<evidence type="ECO:0000256" key="2">
    <source>
        <dbReference type="ARBA" id="ARBA00004286"/>
    </source>
</evidence>
<dbReference type="Gene3D" id="2.170.270.10">
    <property type="entry name" value="SET domain"/>
    <property type="match status" value="1"/>
</dbReference>
<keyword evidence="9" id="KW-0805">Transcription regulation</keyword>
<dbReference type="AlphaFoldDB" id="A0AAU9WBU3"/>
<dbReference type="EC" id="2.1.1.361" evidence="3"/>
<feature type="compositionally biased region" description="Polar residues" evidence="13">
    <location>
        <begin position="14"/>
        <end position="37"/>
    </location>
</feature>
<dbReference type="CDD" id="cd10528">
    <property type="entry name" value="SET_SETD8"/>
    <property type="match status" value="1"/>
</dbReference>
<evidence type="ECO:0000313" key="16">
    <source>
        <dbReference type="Proteomes" id="UP001159428"/>
    </source>
</evidence>
<dbReference type="PROSITE" id="PS51571">
    <property type="entry name" value="SAM_MT43_PR_SET"/>
    <property type="match status" value="1"/>
</dbReference>
<evidence type="ECO:0000256" key="12">
    <source>
        <dbReference type="ARBA" id="ARBA00047784"/>
    </source>
</evidence>
<gene>
    <name evidence="15" type="ORF">PMEA_00002661</name>
</gene>
<evidence type="ECO:0000256" key="5">
    <source>
        <dbReference type="ARBA" id="ARBA00022603"/>
    </source>
</evidence>
<evidence type="ECO:0000256" key="8">
    <source>
        <dbReference type="ARBA" id="ARBA00022853"/>
    </source>
</evidence>
<dbReference type="GO" id="GO:0005634">
    <property type="term" value="C:nucleus"/>
    <property type="evidence" value="ECO:0007669"/>
    <property type="project" value="UniProtKB-SubCell"/>
</dbReference>
<evidence type="ECO:0000256" key="9">
    <source>
        <dbReference type="ARBA" id="ARBA00023015"/>
    </source>
</evidence>
<comment type="subcellular location">
    <subcellularLocation>
        <location evidence="2">Chromosome</location>
    </subcellularLocation>
    <subcellularLocation>
        <location evidence="1">Nucleus</location>
    </subcellularLocation>
</comment>
<proteinExistence type="predicted"/>
<evidence type="ECO:0000256" key="11">
    <source>
        <dbReference type="ARBA" id="ARBA00023242"/>
    </source>
</evidence>
<evidence type="ECO:0000256" key="3">
    <source>
        <dbReference type="ARBA" id="ARBA00012187"/>
    </source>
</evidence>
<dbReference type="PANTHER" id="PTHR46167">
    <property type="entry name" value="N-LYSINE METHYLTRANSFERASE KMT5A"/>
    <property type="match status" value="1"/>
</dbReference>
<keyword evidence="8" id="KW-0156">Chromatin regulator</keyword>
<keyword evidence="7" id="KW-0949">S-adenosyl-L-methionine</keyword>
<keyword evidence="11" id="KW-0539">Nucleus</keyword>
<dbReference type="Proteomes" id="UP001159428">
    <property type="component" value="Unassembled WGS sequence"/>
</dbReference>
<dbReference type="Pfam" id="PF00856">
    <property type="entry name" value="SET"/>
    <property type="match status" value="1"/>
</dbReference>
<feature type="compositionally biased region" description="Basic residues" evidence="13">
    <location>
        <begin position="121"/>
        <end position="132"/>
    </location>
</feature>
<keyword evidence="16" id="KW-1185">Reference proteome</keyword>